<dbReference type="Pfam" id="PF13730">
    <property type="entry name" value="HTH_36"/>
    <property type="match status" value="1"/>
</dbReference>
<keyword evidence="4" id="KW-1185">Reference proteome</keyword>
<dbReference type="KEGG" id="nfl:COO91_00026"/>
<dbReference type="KEGG" id="nfl:COO91_00087"/>
<evidence type="ECO:0000256" key="1">
    <source>
        <dbReference type="SAM" id="MobiDB-lite"/>
    </source>
</evidence>
<feature type="region of interest" description="Disordered" evidence="1">
    <location>
        <begin position="256"/>
        <end position="280"/>
    </location>
</feature>
<sequence>MIASERDAQTQKVESSAEVTLSLPFIPAWLDDYGLNPPEFRVYAHIARRAGKTGKCWESVVNIAKACRLCRNLTLKALHSLTEKYRLLIRNKREGETYEYSLAPQSEWAPPVPPEDRCLSRTKREKAPTDPSLQGTGSDTLEEHQPVAGEDTKVIQFKEYQERQQQDNVVVPIDFEKLSIWRRNQDATRYCQIPPIYDEATGVEVQQQMDTEGITAQKVVSRAIALSKVPRLLLEIMASVGEKLVNVCKSLEEGLQKPNNQKQTQKIDTTKPSSVPETDSIPEHEFQHLKEQGIYLNRAVADKLWLKHSSEFADAIAYVLSKDKVKDKAAYFRKCLEQGWLKDSKSQRRDPYELNEEQKQWYEWASSCGLCDGRPIRHCCLMNGEVAIVVFEPELKCHTPMPLSRAMQKYPYLQLEGV</sequence>
<evidence type="ECO:0000313" key="2">
    <source>
        <dbReference type="EMBL" id="AUB34216.1"/>
    </source>
</evidence>
<evidence type="ECO:0000313" key="4">
    <source>
        <dbReference type="Proteomes" id="UP000232003"/>
    </source>
</evidence>
<organism evidence="3 4">
    <name type="scientific">Nostoc flagelliforme CCNUN1</name>
    <dbReference type="NCBI Taxonomy" id="2038116"/>
    <lineage>
        <taxon>Bacteria</taxon>
        <taxon>Bacillati</taxon>
        <taxon>Cyanobacteriota</taxon>
        <taxon>Cyanophyceae</taxon>
        <taxon>Nostocales</taxon>
        <taxon>Nostocaceae</taxon>
        <taxon>Nostoc</taxon>
    </lineage>
</organism>
<feature type="compositionally biased region" description="Polar residues" evidence="1">
    <location>
        <begin position="257"/>
        <end position="277"/>
    </location>
</feature>
<feature type="region of interest" description="Disordered" evidence="1">
    <location>
        <begin position="105"/>
        <end position="148"/>
    </location>
</feature>
<dbReference type="EMBL" id="CP024785">
    <property type="protein sequence ID" value="AUB34274.1"/>
    <property type="molecule type" value="Genomic_DNA"/>
</dbReference>
<protein>
    <submittedName>
        <fullName evidence="3">Helix-turn-helix domain</fullName>
    </submittedName>
</protein>
<evidence type="ECO:0000313" key="3">
    <source>
        <dbReference type="EMBL" id="AUB34274.1"/>
    </source>
</evidence>
<name>A0A2K8SFN0_9NOSO</name>
<gene>
    <name evidence="2" type="ORF">COO91_00026</name>
    <name evidence="3" type="ORF">COO91_00087</name>
</gene>
<dbReference type="RefSeq" id="WP_100896902.1">
    <property type="nucleotide sequence ID" value="NZ_CAWNNC010000001.1"/>
</dbReference>
<reference evidence="3 4" key="1">
    <citation type="submission" date="2017-11" db="EMBL/GenBank/DDBJ databases">
        <title>Complete genome of a free-living desiccation-tolerant cyanobacterium and its photosynthetic adaptation to extreme terrestrial habitat.</title>
        <authorList>
            <person name="Shang J."/>
        </authorList>
    </citation>
    <scope>NUCLEOTIDE SEQUENCE [LARGE SCALE GENOMIC DNA]</scope>
    <source>
        <strain evidence="3 4">CCNUN1</strain>
    </source>
</reference>
<accession>A0A2K8SFN0</accession>
<dbReference type="AlphaFoldDB" id="A0A2K8SFN0"/>
<proteinExistence type="predicted"/>
<dbReference type="EMBL" id="CP024785">
    <property type="protein sequence ID" value="AUB34216.1"/>
    <property type="molecule type" value="Genomic_DNA"/>
</dbReference>
<dbReference type="Proteomes" id="UP000232003">
    <property type="component" value="Chromosome"/>
</dbReference>